<feature type="compositionally biased region" description="Low complexity" evidence="6">
    <location>
        <begin position="1"/>
        <end position="20"/>
    </location>
</feature>
<dbReference type="InterPro" id="IPR016166">
    <property type="entry name" value="FAD-bd_PCMH"/>
</dbReference>
<dbReference type="Gene3D" id="3.40.462.20">
    <property type="match status" value="1"/>
</dbReference>
<dbReference type="GO" id="GO:0071949">
    <property type="term" value="F:FAD binding"/>
    <property type="evidence" value="ECO:0007669"/>
    <property type="project" value="InterPro"/>
</dbReference>
<keyword evidence="3" id="KW-0285">Flavoprotein</keyword>
<dbReference type="InterPro" id="IPR036318">
    <property type="entry name" value="FAD-bd_PCMH-like_sf"/>
</dbReference>
<dbReference type="PANTHER" id="PTHR42973:SF39">
    <property type="entry name" value="FAD-BINDING PCMH-TYPE DOMAIN-CONTAINING PROTEIN"/>
    <property type="match status" value="1"/>
</dbReference>
<dbReference type="Gene3D" id="3.30.465.10">
    <property type="match status" value="1"/>
</dbReference>
<evidence type="ECO:0000256" key="3">
    <source>
        <dbReference type="ARBA" id="ARBA00022630"/>
    </source>
</evidence>
<accession>A0A223S7D7</accession>
<evidence type="ECO:0000256" key="6">
    <source>
        <dbReference type="SAM" id="MobiDB-lite"/>
    </source>
</evidence>
<dbReference type="PANTHER" id="PTHR42973">
    <property type="entry name" value="BINDING OXIDOREDUCTASE, PUTATIVE (AFU_ORTHOLOGUE AFUA_1G17690)-RELATED"/>
    <property type="match status" value="1"/>
</dbReference>
<dbReference type="Proteomes" id="UP000215005">
    <property type="component" value="Chromosome"/>
</dbReference>
<dbReference type="Gene3D" id="3.30.43.10">
    <property type="entry name" value="Uridine Diphospho-n-acetylenolpyruvylglucosamine Reductase, domain 2"/>
    <property type="match status" value="1"/>
</dbReference>
<dbReference type="EMBL" id="CP022753">
    <property type="protein sequence ID" value="ASU84036.1"/>
    <property type="molecule type" value="Genomic_DNA"/>
</dbReference>
<dbReference type="KEGG" id="ngv:CDO52_15675"/>
<evidence type="ECO:0000313" key="9">
    <source>
        <dbReference type="Proteomes" id="UP000215005"/>
    </source>
</evidence>
<keyword evidence="9" id="KW-1185">Reference proteome</keyword>
<evidence type="ECO:0000256" key="4">
    <source>
        <dbReference type="ARBA" id="ARBA00022827"/>
    </source>
</evidence>
<feature type="region of interest" description="Disordered" evidence="6">
    <location>
        <begin position="1"/>
        <end position="21"/>
    </location>
</feature>
<reference evidence="8 9" key="1">
    <citation type="submission" date="2017-08" db="EMBL/GenBank/DDBJ databases">
        <title>The complete genome sequence of Nocardiopsis gilva YIM 90087.</title>
        <authorList>
            <person name="Yin M."/>
            <person name="Tang S."/>
        </authorList>
    </citation>
    <scope>NUCLEOTIDE SEQUENCE [LARGE SCALE GENOMIC DNA]</scope>
    <source>
        <strain evidence="8 9">YIM 90087</strain>
    </source>
</reference>
<dbReference type="AlphaFoldDB" id="A0A223S7D7"/>
<evidence type="ECO:0000256" key="5">
    <source>
        <dbReference type="ARBA" id="ARBA00023002"/>
    </source>
</evidence>
<gene>
    <name evidence="8" type="ORF">CDO52_15675</name>
</gene>
<dbReference type="InterPro" id="IPR016167">
    <property type="entry name" value="FAD-bd_PCMH_sub1"/>
</dbReference>
<protein>
    <submittedName>
        <fullName evidence="8">FAD-linked oxidoreductase</fullName>
    </submittedName>
</protein>
<dbReference type="InterPro" id="IPR006094">
    <property type="entry name" value="Oxid_FAD_bind_N"/>
</dbReference>
<evidence type="ECO:0000259" key="7">
    <source>
        <dbReference type="PROSITE" id="PS51387"/>
    </source>
</evidence>
<dbReference type="Pfam" id="PF01565">
    <property type="entry name" value="FAD_binding_4"/>
    <property type="match status" value="1"/>
</dbReference>
<evidence type="ECO:0000256" key="2">
    <source>
        <dbReference type="ARBA" id="ARBA00005466"/>
    </source>
</evidence>
<evidence type="ECO:0000256" key="1">
    <source>
        <dbReference type="ARBA" id="ARBA00001974"/>
    </source>
</evidence>
<dbReference type="GO" id="GO:0016491">
    <property type="term" value="F:oxidoreductase activity"/>
    <property type="evidence" value="ECO:0007669"/>
    <property type="project" value="UniProtKB-KW"/>
</dbReference>
<comment type="similarity">
    <text evidence="2">Belongs to the oxygen-dependent FAD-linked oxidoreductase family.</text>
</comment>
<feature type="domain" description="FAD-binding PCMH-type" evidence="7">
    <location>
        <begin position="54"/>
        <end position="222"/>
    </location>
</feature>
<evidence type="ECO:0000313" key="8">
    <source>
        <dbReference type="EMBL" id="ASU84036.1"/>
    </source>
</evidence>
<keyword evidence="4" id="KW-0274">FAD</keyword>
<proteinExistence type="inferred from homology"/>
<dbReference type="InterPro" id="IPR050416">
    <property type="entry name" value="FAD-linked_Oxidoreductase"/>
</dbReference>
<dbReference type="OrthoDB" id="5169292at2"/>
<keyword evidence="5" id="KW-0560">Oxidoreductase</keyword>
<dbReference type="Pfam" id="PF08031">
    <property type="entry name" value="BBE"/>
    <property type="match status" value="1"/>
</dbReference>
<dbReference type="InterPro" id="IPR016169">
    <property type="entry name" value="FAD-bd_PCMH_sub2"/>
</dbReference>
<dbReference type="InterPro" id="IPR012951">
    <property type="entry name" value="BBE"/>
</dbReference>
<organism evidence="8 9">
    <name type="scientific">Nocardiopsis gilva YIM 90087</name>
    <dbReference type="NCBI Taxonomy" id="1235441"/>
    <lineage>
        <taxon>Bacteria</taxon>
        <taxon>Bacillati</taxon>
        <taxon>Actinomycetota</taxon>
        <taxon>Actinomycetes</taxon>
        <taxon>Streptosporangiales</taxon>
        <taxon>Nocardiopsidaceae</taxon>
        <taxon>Nocardiopsis</taxon>
    </lineage>
</organism>
<dbReference type="PROSITE" id="PS00862">
    <property type="entry name" value="OX2_COVAL_FAD"/>
    <property type="match status" value="1"/>
</dbReference>
<comment type="cofactor">
    <cofactor evidence="1">
        <name>FAD</name>
        <dbReference type="ChEBI" id="CHEBI:57692"/>
    </cofactor>
</comment>
<sequence>MTHHPGTASRTPATPAASGAVATVDTLADRLRGPVLRPGNVGYIEECSGFQTAFQQRPSVVVGATGADDVRAAVEYAASRDLPVGVQASGHGAPFSAEGGVLITTKRMDGVHVDAEARTARLEAGVPWKRVVAEAARHGLAPLNGSGPNVGAVSYTLGGGLGLLARRYGYAADHVRAIDVVTADARLRHVTADSDPDLFWALRGGRDNFGVVTGLEVDLVPVDRIYGGSLVFDSDRVEDVLRTYLEWTQSLPEELTSSVATVVYPDIPQLPDHLRGRYVAQVGIAYTGDAAEGERLVAPLRAIGPRLKDTLAEMPYAESGSIYEEPTTPHAYCGDNALLSGIDAAVVRPLMDLTGPDAPVMCVLAIRHLGGALSRPPSTPNAVGHRDARYLVGILSPLGDPEVVRPLHERVLTQVAPQTMGTNLNFVFGHGERLAPERVRACYESADYARLTELKAHYDPANTFRINHNLRPVMEVGSR</sequence>
<dbReference type="PROSITE" id="PS51387">
    <property type="entry name" value="FAD_PCMH"/>
    <property type="match status" value="1"/>
</dbReference>
<dbReference type="SUPFAM" id="SSF56176">
    <property type="entry name" value="FAD-binding/transporter-associated domain-like"/>
    <property type="match status" value="1"/>
</dbReference>
<name>A0A223S7D7_9ACTN</name>
<dbReference type="InterPro" id="IPR006093">
    <property type="entry name" value="Oxy_OxRdtase_FAD_BS"/>
</dbReference>
<dbReference type="RefSeq" id="WP_094932485.1">
    <property type="nucleotide sequence ID" value="NZ_CP022753.1"/>
</dbReference>